<dbReference type="EMBL" id="NBCO01000016">
    <property type="protein sequence ID" value="ORC88474.1"/>
    <property type="molecule type" value="Genomic_DNA"/>
</dbReference>
<dbReference type="VEuPathDB" id="TriTrypDB:TM35_000161120"/>
<comment type="caution">
    <text evidence="2">The sequence shown here is derived from an EMBL/GenBank/DDBJ whole genome shotgun (WGS) entry which is preliminary data.</text>
</comment>
<sequence length="1699" mass="188014">MSSGVTPTPVDPELQAEALQRFNPLVFTFAVQTGNTICLPKIIESMTRDPAFAKDFYVLDRKGAGPPAPEPRGRSSERRSKMADGAKSAAAQLREDFVRIAVEREVRRREVERAAAAELQALTALFVEEGLDPVAAERAALEERAAAAAERASSDGDDGGHERPAAYVLLPVCPATVEEVVELHNSGLPLHAVVALSSRVPLSGSLAAETPPYPADTAKGKGKGRRESKKVGTQREKNPHVEEKAPSSLIAELQQYIATEKRSPPFLSDICVHIYDVPTEAIPSSNAAAIITPNVTSSAATGDSGATLMYRLKGTEGAVFAAIMDVVVLLGERYINYCEWKQLRIELNTPSYFPLSYPQTSEVAPSTMEEKGRKKSVSSKKKNNAPVPVTPPAFIEPIPVFEASPKYMKDVVAHRSLYDSILGEGKLGSFDKSVFRTACVLQIAATLSRISPEYLDPYPNAVKRERQQMIKDKDDATAFVKYIFDVALQGVGAAYLNALSSSGKSLVSEKTNLGSAISTSTNTENISLADDKTNYSSLSPCVDDDDDNNRSINMKEVVISLLCQLFDMNMEQASQLVTEVTSLGIIHTGARTELKEILDMNKSLSWQRNIEKVGRFEVEVLYRGDGSSRTEGSVYAFHGSTSFSDYVEMEKYCAKEELYYTPPPPDSDEEEPSDEEEEEEEEEEEGKDDDKEEREVKEISEDVVGKKKKTTRGKKTEELPPVDPIEEADTTLRRRRTYEDISRRLHQKEMIEQELMVSGSGAHCIAQELQWMFADDGSTIEVRRIVGNTRQMHCTVTNPGGLVFGFMTLEEPLPEGIPPEISSGVRSFLIIEDVLRFFFEVVADNTDAVEQAAYIRAVEAAKLEAKAQHDALEQAKPSKGNKEKVALPTLAALEESLVSEIPLPIKREKKPPQTNVRALLRNETEVIFSASDKYLQLSVIRRLLHSTLIDLLLDVWSGNGVCTIKLHYIEAITIYADGCVVLHSPDIGGYRVCLDMFGNYITVNNDGVIVRVTALGKRTVVKSDGIIMPLDPLLVSQSVDQLTGKQVLKRQDGVEVTWTSTDHHEGVIYCTGCSCSRVDKGFMWHFAGYPMVRVDVDPSRLALLVDNIETIMDVEEKTLRLIHARSGGEAVLDWKTHRLHVRPMMDGNCFTIDSAFAGLFALSESTSYCVSPFGRCGEIREDVFKSKEVVCENFVQYFEENGGKIEESALHMTHTTYSPFSVGKSTHNTKSLLKNATAISHTKYAERKIDSLITYDKKPCKDLFRIVLHSGSGLPLIFVNPWVSRVFLNRLKADINPVYSRPLLSGSFAEGAIQEHILFLPSLCKDTKVDSLEILPLATSVAQFSLIPKVQSTTRHLMEKEVDAIHIVTLKSDAHLDTDVIEKLLHGVYLLSREEEMWSKAMITLPPTEVSLSTTRAVTETRRLSSLHDFAVVEAKVPPVNSSLFRNRKTKKTNYNYWRFTEVLVAEEKNNVKLNANNNNNNNNTTKKNNTAESIQAAHNKEENGAAIAYSESPITMESQVKGNHLPVMHSTIKKEMPQQEHHFVPSLTVSPPTLSFGRVVRGYRYALTLALTNTSTVPCRYRITFPAEYKKILRVDYPRHFLAAGLTIVAKVELSGMQPIGAMCVQLNIAHEGGTTAVSVEFETLSESDNALVSSQNTSVVLVGPTPLNTFVPGTTHRRPPHLIQRELEEGNGTDVVS</sequence>
<name>A0A1X0NUV0_9TRYP</name>
<feature type="compositionally biased region" description="Basic and acidic residues" evidence="1">
    <location>
        <begin position="229"/>
        <end position="245"/>
    </location>
</feature>
<dbReference type="GeneID" id="39985764"/>
<dbReference type="Gene3D" id="2.60.40.10">
    <property type="entry name" value="Immunoglobulins"/>
    <property type="match status" value="1"/>
</dbReference>
<dbReference type="RefSeq" id="XP_028882540.1">
    <property type="nucleotide sequence ID" value="XM_029025984.1"/>
</dbReference>
<feature type="region of interest" description="Disordered" evidence="1">
    <location>
        <begin position="658"/>
        <end position="721"/>
    </location>
</feature>
<evidence type="ECO:0000256" key="1">
    <source>
        <dbReference type="SAM" id="MobiDB-lite"/>
    </source>
</evidence>
<feature type="compositionally biased region" description="Basic residues" evidence="1">
    <location>
        <begin position="373"/>
        <end position="383"/>
    </location>
</feature>
<organism evidence="2 3">
    <name type="scientific">Trypanosoma theileri</name>
    <dbReference type="NCBI Taxonomy" id="67003"/>
    <lineage>
        <taxon>Eukaryota</taxon>
        <taxon>Discoba</taxon>
        <taxon>Euglenozoa</taxon>
        <taxon>Kinetoplastea</taxon>
        <taxon>Metakinetoplastina</taxon>
        <taxon>Trypanosomatida</taxon>
        <taxon>Trypanosomatidae</taxon>
        <taxon>Trypanosoma</taxon>
    </lineage>
</organism>
<feature type="region of interest" description="Disordered" evidence="1">
    <location>
        <begin position="363"/>
        <end position="385"/>
    </location>
</feature>
<accession>A0A1X0NUV0</accession>
<dbReference type="OrthoDB" id="273506at2759"/>
<reference evidence="2 3" key="1">
    <citation type="submission" date="2017-03" db="EMBL/GenBank/DDBJ databases">
        <title>An alternative strategy for trypanosome survival in the mammalian bloodstream revealed through genome and transcriptome analysis of the ubiquitous bovine parasite Trypanosoma (Megatrypanum) theileri.</title>
        <authorList>
            <person name="Kelly S."/>
            <person name="Ivens A."/>
            <person name="Mott A."/>
            <person name="O'Neill E."/>
            <person name="Emms D."/>
            <person name="Macleod O."/>
            <person name="Voorheis P."/>
            <person name="Matthews J."/>
            <person name="Matthews K."/>
            <person name="Carrington M."/>
        </authorList>
    </citation>
    <scope>NUCLEOTIDE SEQUENCE [LARGE SCALE GENOMIC DNA]</scope>
    <source>
        <strain evidence="2">Edinburgh</strain>
    </source>
</reference>
<dbReference type="Pfam" id="PF14874">
    <property type="entry name" value="PapD-like"/>
    <property type="match status" value="1"/>
</dbReference>
<evidence type="ECO:0000313" key="2">
    <source>
        <dbReference type="EMBL" id="ORC88474.1"/>
    </source>
</evidence>
<dbReference type="InterPro" id="IPR013783">
    <property type="entry name" value="Ig-like_fold"/>
</dbReference>
<protein>
    <submittedName>
        <fullName evidence="2">Uncharacterized protein</fullName>
    </submittedName>
</protein>
<evidence type="ECO:0000313" key="3">
    <source>
        <dbReference type="Proteomes" id="UP000192257"/>
    </source>
</evidence>
<feature type="compositionally biased region" description="Basic and acidic residues" evidence="1">
    <location>
        <begin position="693"/>
        <end position="705"/>
    </location>
</feature>
<feature type="region of interest" description="Disordered" evidence="1">
    <location>
        <begin position="205"/>
        <end position="245"/>
    </location>
</feature>
<gene>
    <name evidence="2" type="ORF">TM35_000161120</name>
</gene>
<keyword evidence="3" id="KW-1185">Reference proteome</keyword>
<dbReference type="Proteomes" id="UP000192257">
    <property type="component" value="Unassembled WGS sequence"/>
</dbReference>
<feature type="region of interest" description="Disordered" evidence="1">
    <location>
        <begin position="60"/>
        <end position="86"/>
    </location>
</feature>
<feature type="compositionally biased region" description="Acidic residues" evidence="1">
    <location>
        <begin position="666"/>
        <end position="692"/>
    </location>
</feature>
<feature type="compositionally biased region" description="Basic and acidic residues" evidence="1">
    <location>
        <begin position="71"/>
        <end position="84"/>
    </location>
</feature>
<proteinExistence type="predicted"/>